<comment type="caution">
    <text evidence="1">The sequence shown here is derived from an EMBL/GenBank/DDBJ whole genome shotgun (WGS) entry which is preliminary data.</text>
</comment>
<name>A0A396ZFP1_9LEPT</name>
<dbReference type="EMBL" id="QHCT01000001">
    <property type="protein sequence ID" value="RHX92308.1"/>
    <property type="molecule type" value="Genomic_DNA"/>
</dbReference>
<proteinExistence type="predicted"/>
<organism evidence="1 2">
    <name type="scientific">Leptospira stimsonii</name>
    <dbReference type="NCBI Taxonomy" id="2202203"/>
    <lineage>
        <taxon>Bacteria</taxon>
        <taxon>Pseudomonadati</taxon>
        <taxon>Spirochaetota</taxon>
        <taxon>Spirochaetia</taxon>
        <taxon>Leptospirales</taxon>
        <taxon>Leptospiraceae</taxon>
        <taxon>Leptospira</taxon>
    </lineage>
</organism>
<sequence length="140" mass="15174">MNKMKMGWKHSLTILVFAIFGILAVGTGGSDSDSTNSAETAFSLSAGDLYKEYNANEVAADAKYKGKTGEVTGTIRTVGKDILDQMYVELGVSYLEGVQCTFVKDQAENVAKLVKGQKIKVKGVVKRKLVNVQMDECILL</sequence>
<reference evidence="2" key="1">
    <citation type="submission" date="2018-05" db="EMBL/GenBank/DDBJ databases">
        <title>Leptospira yasudae sp. nov. and Leptospira stimsonii sp. nov., two pathogenic species of the genus Leptospira isolated from environmental sources.</title>
        <authorList>
            <person name="Casanovas-Massana A."/>
            <person name="Hamond C."/>
            <person name="Santos L.A."/>
            <person name="Hacker K.P."/>
            <person name="Balassiano I."/>
            <person name="Medeiros M.A."/>
            <person name="Reis M.G."/>
            <person name="Ko A.I."/>
            <person name="Wunder E.A."/>
        </authorList>
    </citation>
    <scope>NUCLEOTIDE SEQUENCE [LARGE SCALE GENOMIC DNA]</scope>
    <source>
        <strain evidence="2">Yale</strain>
    </source>
</reference>
<dbReference type="OrthoDB" id="292841at2"/>
<protein>
    <recommendedName>
        <fullName evidence="3">tRNA_anti-like</fullName>
    </recommendedName>
</protein>
<dbReference type="Pfam" id="PF12869">
    <property type="entry name" value="tRNA_anti-like"/>
    <property type="match status" value="1"/>
</dbReference>
<evidence type="ECO:0000313" key="2">
    <source>
        <dbReference type="Proteomes" id="UP000265798"/>
    </source>
</evidence>
<dbReference type="AlphaFoldDB" id="A0A396ZFP1"/>
<dbReference type="Proteomes" id="UP000265798">
    <property type="component" value="Unassembled WGS sequence"/>
</dbReference>
<evidence type="ECO:0008006" key="3">
    <source>
        <dbReference type="Google" id="ProtNLM"/>
    </source>
</evidence>
<dbReference type="RefSeq" id="WP_118967152.1">
    <property type="nucleotide sequence ID" value="NZ_QHCT01000001.1"/>
</dbReference>
<accession>A0A396ZFP1</accession>
<gene>
    <name evidence="1" type="ORF">DLM75_03645</name>
</gene>
<dbReference type="InterPro" id="IPR024422">
    <property type="entry name" value="Protein_unknown_function_OB"/>
</dbReference>
<evidence type="ECO:0000313" key="1">
    <source>
        <dbReference type="EMBL" id="RHX92308.1"/>
    </source>
</evidence>